<dbReference type="OrthoDB" id="1072676at2"/>
<evidence type="ECO:0000313" key="2">
    <source>
        <dbReference type="Proteomes" id="UP000315677"/>
    </source>
</evidence>
<comment type="caution">
    <text evidence="1">The sequence shown here is derived from an EMBL/GenBank/DDBJ whole genome shotgun (WGS) entry which is preliminary data.</text>
</comment>
<evidence type="ECO:0000313" key="1">
    <source>
        <dbReference type="EMBL" id="TQM15848.1"/>
    </source>
</evidence>
<accession>A0A543E2P4</accession>
<organism evidence="1 2">
    <name type="scientific">Pseudonocardia kunmingensis</name>
    <dbReference type="NCBI Taxonomy" id="630975"/>
    <lineage>
        <taxon>Bacteria</taxon>
        <taxon>Bacillati</taxon>
        <taxon>Actinomycetota</taxon>
        <taxon>Actinomycetes</taxon>
        <taxon>Pseudonocardiales</taxon>
        <taxon>Pseudonocardiaceae</taxon>
        <taxon>Pseudonocardia</taxon>
    </lineage>
</organism>
<protein>
    <recommendedName>
        <fullName evidence="3">Sensory transduction regulator</fullName>
    </recommendedName>
</protein>
<gene>
    <name evidence="1" type="ORF">FB558_2642</name>
</gene>
<dbReference type="AlphaFoldDB" id="A0A543E2P4"/>
<evidence type="ECO:0008006" key="3">
    <source>
        <dbReference type="Google" id="ProtNLM"/>
    </source>
</evidence>
<sequence length="143" mass="15702">MGWDEIRDLHVEFLAEQGFRPKVDDEGDIHFRYEGRHHFIMETQDEQYFHLLFPNFFPLAGETEVAEAALAASVASRATKVAKVYLNPALDNVSASVELLVAQPADVHAHLLRSLGILGTATGKFLEEMSVRLAAAAPADAAV</sequence>
<reference evidence="1 2" key="1">
    <citation type="submission" date="2019-06" db="EMBL/GenBank/DDBJ databases">
        <title>Sequencing the genomes of 1000 actinobacteria strains.</title>
        <authorList>
            <person name="Klenk H.-P."/>
        </authorList>
    </citation>
    <scope>NUCLEOTIDE SEQUENCE [LARGE SCALE GENOMIC DNA]</scope>
    <source>
        <strain evidence="1 2">DSM 45301</strain>
    </source>
</reference>
<name>A0A543E2P4_9PSEU</name>
<proteinExistence type="predicted"/>
<keyword evidence="2" id="KW-1185">Reference proteome</keyword>
<dbReference type="EMBL" id="VFPA01000001">
    <property type="protein sequence ID" value="TQM15848.1"/>
    <property type="molecule type" value="Genomic_DNA"/>
</dbReference>
<dbReference type="Proteomes" id="UP000315677">
    <property type="component" value="Unassembled WGS sequence"/>
</dbReference>
<dbReference type="RefSeq" id="WP_142052260.1">
    <property type="nucleotide sequence ID" value="NZ_VFPA01000001.1"/>
</dbReference>